<dbReference type="InterPro" id="IPR048364">
    <property type="entry name" value="Hikeshi-like_C"/>
</dbReference>
<dbReference type="AlphaFoldDB" id="A0AAW0G109"/>
<dbReference type="Pfam" id="PF05603">
    <property type="entry name" value="Hikeshi-like_N"/>
    <property type="match status" value="1"/>
</dbReference>
<comment type="caution">
    <text evidence="4">The sequence shown here is derived from an EMBL/GenBank/DDBJ whole genome shotgun (WGS) entry which is preliminary data.</text>
</comment>
<evidence type="ECO:0000313" key="5">
    <source>
        <dbReference type="Proteomes" id="UP001385951"/>
    </source>
</evidence>
<organism evidence="4 5">
    <name type="scientific">Cerrena zonata</name>
    <dbReference type="NCBI Taxonomy" id="2478898"/>
    <lineage>
        <taxon>Eukaryota</taxon>
        <taxon>Fungi</taxon>
        <taxon>Dikarya</taxon>
        <taxon>Basidiomycota</taxon>
        <taxon>Agaricomycotina</taxon>
        <taxon>Agaricomycetes</taxon>
        <taxon>Polyporales</taxon>
        <taxon>Cerrenaceae</taxon>
        <taxon>Cerrena</taxon>
    </lineage>
</organism>
<evidence type="ECO:0000259" key="3">
    <source>
        <dbReference type="Pfam" id="PF21057"/>
    </source>
</evidence>
<feature type="domain" description="Hikeshi-like N-terminal" evidence="2">
    <location>
        <begin position="5"/>
        <end position="133"/>
    </location>
</feature>
<dbReference type="EMBL" id="JASBNA010000030">
    <property type="protein sequence ID" value="KAK7683598.1"/>
    <property type="molecule type" value="Genomic_DNA"/>
</dbReference>
<proteinExistence type="inferred from homology"/>
<feature type="domain" description="Hikeshi-like C-terminal" evidence="3">
    <location>
        <begin position="159"/>
        <end position="216"/>
    </location>
</feature>
<dbReference type="PANTHER" id="PTHR12925:SF0">
    <property type="entry name" value="PROTEIN HIKESHI"/>
    <property type="match status" value="1"/>
</dbReference>
<dbReference type="GO" id="GO:0005829">
    <property type="term" value="C:cytosol"/>
    <property type="evidence" value="ECO:0007669"/>
    <property type="project" value="TreeGrafter"/>
</dbReference>
<sequence>MFGCVVAGRLLQTELRQIDETHAAFELPSAEQINHVCVFLLGNIPFPEGYGASVHLFWPGKGFQFLGMLSNEKPSAIFRLRGAYTAQSTNTHAGSVFSGASTPTGTTESVTAILGIAIEPLTAIQQQMATLPSSMNASVSAVVTRSNTPSIGGGAAGDATVLAEKVVKHLFNYLSSFAQSASAMTPETPIPMAMILKWYENFVAKLRAGGAGFLDNQ</sequence>
<dbReference type="PANTHER" id="PTHR12925">
    <property type="entry name" value="HIKESHI FAMILY MEMBER"/>
    <property type="match status" value="1"/>
</dbReference>
<evidence type="ECO:0008006" key="6">
    <source>
        <dbReference type="Google" id="ProtNLM"/>
    </source>
</evidence>
<keyword evidence="5" id="KW-1185">Reference proteome</keyword>
<evidence type="ECO:0000256" key="1">
    <source>
        <dbReference type="ARBA" id="ARBA00006623"/>
    </source>
</evidence>
<accession>A0AAW0G109</accession>
<dbReference type="Pfam" id="PF21057">
    <property type="entry name" value="Hikeshi-like_C"/>
    <property type="match status" value="1"/>
</dbReference>
<dbReference type="GO" id="GO:0061608">
    <property type="term" value="F:nuclear import signal receptor activity"/>
    <property type="evidence" value="ECO:0007669"/>
    <property type="project" value="TreeGrafter"/>
</dbReference>
<dbReference type="GO" id="GO:0006606">
    <property type="term" value="P:protein import into nucleus"/>
    <property type="evidence" value="ECO:0007669"/>
    <property type="project" value="TreeGrafter"/>
</dbReference>
<gene>
    <name evidence="4" type="ORF">QCA50_013436</name>
</gene>
<reference evidence="4 5" key="1">
    <citation type="submission" date="2022-09" db="EMBL/GenBank/DDBJ databases">
        <authorList>
            <person name="Palmer J.M."/>
        </authorList>
    </citation>
    <scope>NUCLEOTIDE SEQUENCE [LARGE SCALE GENOMIC DNA]</scope>
    <source>
        <strain evidence="4 5">DSM 7382</strain>
    </source>
</reference>
<comment type="similarity">
    <text evidence="1">Belongs to the OPI10 family.</text>
</comment>
<dbReference type="InterPro" id="IPR008493">
    <property type="entry name" value="Hikeshi-like_N"/>
</dbReference>
<dbReference type="InterPro" id="IPR031318">
    <property type="entry name" value="OPI10"/>
</dbReference>
<protein>
    <recommendedName>
        <fullName evidence="6">Hikeshi-like domain-containing protein</fullName>
    </recommendedName>
</protein>
<dbReference type="GO" id="GO:0005634">
    <property type="term" value="C:nucleus"/>
    <property type="evidence" value="ECO:0007669"/>
    <property type="project" value="TreeGrafter"/>
</dbReference>
<dbReference type="Proteomes" id="UP001385951">
    <property type="component" value="Unassembled WGS sequence"/>
</dbReference>
<evidence type="ECO:0000259" key="2">
    <source>
        <dbReference type="Pfam" id="PF05603"/>
    </source>
</evidence>
<evidence type="ECO:0000313" key="4">
    <source>
        <dbReference type="EMBL" id="KAK7683598.1"/>
    </source>
</evidence>
<name>A0AAW0G109_9APHY</name>